<keyword evidence="2" id="KW-1133">Transmembrane helix</keyword>
<feature type="domain" description="VWA7 N-terminal" evidence="4">
    <location>
        <begin position="95"/>
        <end position="137"/>
    </location>
</feature>
<feature type="region of interest" description="Disordered" evidence="1">
    <location>
        <begin position="608"/>
        <end position="640"/>
    </location>
</feature>
<dbReference type="PANTHER" id="PTHR14905:SF21">
    <property type="entry name" value="VWFA DOMAIN-CONTAINING PROTEIN"/>
    <property type="match status" value="1"/>
</dbReference>
<evidence type="ECO:0000256" key="1">
    <source>
        <dbReference type="SAM" id="MobiDB-lite"/>
    </source>
</evidence>
<keyword evidence="2" id="KW-0472">Membrane</keyword>
<feature type="signal peptide" evidence="3">
    <location>
        <begin position="1"/>
        <end position="23"/>
    </location>
</feature>
<feature type="domain" description="VWA7 N-terminal" evidence="4">
    <location>
        <begin position="144"/>
        <end position="196"/>
    </location>
</feature>
<dbReference type="InParanoid" id="K1PS17"/>
<dbReference type="Pfam" id="PF25107">
    <property type="entry name" value="VWA7_N"/>
    <property type="match status" value="2"/>
</dbReference>
<proteinExistence type="predicted"/>
<evidence type="ECO:0000313" key="5">
    <source>
        <dbReference type="EMBL" id="EKC21649.1"/>
    </source>
</evidence>
<keyword evidence="2" id="KW-0812">Transmembrane</keyword>
<dbReference type="InterPro" id="IPR052577">
    <property type="entry name" value="VWA7"/>
</dbReference>
<evidence type="ECO:0000256" key="3">
    <source>
        <dbReference type="SAM" id="SignalP"/>
    </source>
</evidence>
<gene>
    <name evidence="5" type="ORF">CGI_10003555</name>
</gene>
<dbReference type="AlphaFoldDB" id="K1PS17"/>
<dbReference type="PANTHER" id="PTHR14905">
    <property type="entry name" value="NG37"/>
    <property type="match status" value="1"/>
</dbReference>
<feature type="chain" id="PRO_5043937916" evidence="3">
    <location>
        <begin position="24"/>
        <end position="640"/>
    </location>
</feature>
<name>K1PS17_MAGGI</name>
<keyword evidence="3" id="KW-0732">Signal</keyword>
<evidence type="ECO:0000256" key="2">
    <source>
        <dbReference type="SAM" id="Phobius"/>
    </source>
</evidence>
<dbReference type="EMBL" id="JH816745">
    <property type="protein sequence ID" value="EKC21649.1"/>
    <property type="molecule type" value="Genomic_DNA"/>
</dbReference>
<dbReference type="HOGENOM" id="CLU_427769_0_0_1"/>
<accession>K1PS17</accession>
<evidence type="ECO:0000259" key="4">
    <source>
        <dbReference type="Pfam" id="PF25107"/>
    </source>
</evidence>
<protein>
    <submittedName>
        <fullName evidence="5">Protein G7c</fullName>
    </submittedName>
</protein>
<feature type="transmembrane region" description="Helical" evidence="2">
    <location>
        <begin position="576"/>
        <end position="597"/>
    </location>
</feature>
<organism evidence="5">
    <name type="scientific">Magallana gigas</name>
    <name type="common">Pacific oyster</name>
    <name type="synonym">Crassostrea gigas</name>
    <dbReference type="NCBI Taxonomy" id="29159"/>
    <lineage>
        <taxon>Eukaryota</taxon>
        <taxon>Metazoa</taxon>
        <taxon>Spiralia</taxon>
        <taxon>Lophotrochozoa</taxon>
        <taxon>Mollusca</taxon>
        <taxon>Bivalvia</taxon>
        <taxon>Autobranchia</taxon>
        <taxon>Pteriomorphia</taxon>
        <taxon>Ostreida</taxon>
        <taxon>Ostreoidea</taxon>
        <taxon>Ostreidae</taxon>
        <taxon>Magallana</taxon>
    </lineage>
</organism>
<dbReference type="InterPro" id="IPR056862">
    <property type="entry name" value="VWA7_N"/>
</dbReference>
<sequence>MNPNTTVFILVFSLVLNVRFVFSFLPSSESTGERSDFTHGSITEDGIYKAVAEVIIEKVKPRTYHSDSHTDKVKSFFNLGNILLHLLRAKIIQLCRTRSTDWGPIRDMLGEYLFTLQDFYSNTNWVEMSGSKPYTELDSFPAHAGKCSHGGPSDVYRGFPATGGINKETSDPGLSPHHHLHTEAGRAAVQATADFLVGQDTGLLYQIGLEQTTGLLGLDYRQHCYNCLSPALSVVFVIDDAGSVSGQLQEAFRHSVAIVNQARVSTAPFNYILSTTGNKGKRGKRSNIFEEIALHTSSSVIQTSHSTLGDILGHVLQVKNSPSSPCHLTVSGSGCIDLDYKIMEDLRGVKYPITSSSPVLETLVYNEETSVSVRVSNAGTVKQTFKLTAADTARFLIDPTKHVTLNGNQSKSIDFHLRAVPPKTSTKLTVTLEIERANSQIEQNFMVSTVKPPNVIVTSRTENCKKDIMNPNNCSRQQWEADLTVVFTANMTRLYISPISRALVLTYDRDAIDKNKFTATIKGDCCTSKTSIIAVDSAGNTKSSSINFSGENEFGISSYIKKQRDKMAEDSDPPTVWIAVGCVLGAMACIGASVALIRKYKPFQNKVNSDPPDFPDPIPNQMSNGHSDNSRRSVFTGFGS</sequence>
<reference evidence="5" key="1">
    <citation type="journal article" date="2012" name="Nature">
        <title>The oyster genome reveals stress adaptation and complexity of shell formation.</title>
        <authorList>
            <person name="Zhang G."/>
            <person name="Fang X."/>
            <person name="Guo X."/>
            <person name="Li L."/>
            <person name="Luo R."/>
            <person name="Xu F."/>
            <person name="Yang P."/>
            <person name="Zhang L."/>
            <person name="Wang X."/>
            <person name="Qi H."/>
            <person name="Xiong Z."/>
            <person name="Que H."/>
            <person name="Xie Y."/>
            <person name="Holland P.W."/>
            <person name="Paps J."/>
            <person name="Zhu Y."/>
            <person name="Wu F."/>
            <person name="Chen Y."/>
            <person name="Wang J."/>
            <person name="Peng C."/>
            <person name="Meng J."/>
            <person name="Yang L."/>
            <person name="Liu J."/>
            <person name="Wen B."/>
            <person name="Zhang N."/>
            <person name="Huang Z."/>
            <person name="Zhu Q."/>
            <person name="Feng Y."/>
            <person name="Mount A."/>
            <person name="Hedgecock D."/>
            <person name="Xu Z."/>
            <person name="Liu Y."/>
            <person name="Domazet-Loso T."/>
            <person name="Du Y."/>
            <person name="Sun X."/>
            <person name="Zhang S."/>
            <person name="Liu B."/>
            <person name="Cheng P."/>
            <person name="Jiang X."/>
            <person name="Li J."/>
            <person name="Fan D."/>
            <person name="Wang W."/>
            <person name="Fu W."/>
            <person name="Wang T."/>
            <person name="Wang B."/>
            <person name="Zhang J."/>
            <person name="Peng Z."/>
            <person name="Li Y."/>
            <person name="Li N."/>
            <person name="Wang J."/>
            <person name="Chen M."/>
            <person name="He Y."/>
            <person name="Tan F."/>
            <person name="Song X."/>
            <person name="Zheng Q."/>
            <person name="Huang R."/>
            <person name="Yang H."/>
            <person name="Du X."/>
            <person name="Chen L."/>
            <person name="Yang M."/>
            <person name="Gaffney P.M."/>
            <person name="Wang S."/>
            <person name="Luo L."/>
            <person name="She Z."/>
            <person name="Ming Y."/>
            <person name="Huang W."/>
            <person name="Zhang S."/>
            <person name="Huang B."/>
            <person name="Zhang Y."/>
            <person name="Qu T."/>
            <person name="Ni P."/>
            <person name="Miao G."/>
            <person name="Wang J."/>
            <person name="Wang Q."/>
            <person name="Steinberg C.E."/>
            <person name="Wang H."/>
            <person name="Li N."/>
            <person name="Qian L."/>
            <person name="Zhang G."/>
            <person name="Li Y."/>
            <person name="Yang H."/>
            <person name="Liu X."/>
            <person name="Wang J."/>
            <person name="Yin Y."/>
            <person name="Wang J."/>
        </authorList>
    </citation>
    <scope>NUCLEOTIDE SEQUENCE [LARGE SCALE GENOMIC DNA]</scope>
    <source>
        <strain evidence="5">05x7-T-G4-1.051#20</strain>
    </source>
</reference>